<reference evidence="1" key="1">
    <citation type="journal article" date="2020" name="Stud. Mycol.">
        <title>101 Dothideomycetes genomes: a test case for predicting lifestyles and emergence of pathogens.</title>
        <authorList>
            <person name="Haridas S."/>
            <person name="Albert R."/>
            <person name="Binder M."/>
            <person name="Bloem J."/>
            <person name="Labutti K."/>
            <person name="Salamov A."/>
            <person name="Andreopoulos B."/>
            <person name="Baker S."/>
            <person name="Barry K."/>
            <person name="Bills G."/>
            <person name="Bluhm B."/>
            <person name="Cannon C."/>
            <person name="Castanera R."/>
            <person name="Culley D."/>
            <person name="Daum C."/>
            <person name="Ezra D."/>
            <person name="Gonzalez J."/>
            <person name="Henrissat B."/>
            <person name="Kuo A."/>
            <person name="Liang C."/>
            <person name="Lipzen A."/>
            <person name="Lutzoni F."/>
            <person name="Magnuson J."/>
            <person name="Mondo S."/>
            <person name="Nolan M."/>
            <person name="Ohm R."/>
            <person name="Pangilinan J."/>
            <person name="Park H.-J."/>
            <person name="Ramirez L."/>
            <person name="Alfaro M."/>
            <person name="Sun H."/>
            <person name="Tritt A."/>
            <person name="Yoshinaga Y."/>
            <person name="Zwiers L.-H."/>
            <person name="Turgeon B."/>
            <person name="Goodwin S."/>
            <person name="Spatafora J."/>
            <person name="Crous P."/>
            <person name="Grigoriev I."/>
        </authorList>
    </citation>
    <scope>NUCLEOTIDE SEQUENCE</scope>
    <source>
        <strain evidence="1">SCOH1-5</strain>
    </source>
</reference>
<dbReference type="Proteomes" id="UP000799539">
    <property type="component" value="Unassembled WGS sequence"/>
</dbReference>
<gene>
    <name evidence="1" type="ORF">CERZMDRAFT_90561</name>
</gene>
<proteinExistence type="predicted"/>
<organism evidence="1 2">
    <name type="scientific">Cercospora zeae-maydis SCOH1-5</name>
    <dbReference type="NCBI Taxonomy" id="717836"/>
    <lineage>
        <taxon>Eukaryota</taxon>
        <taxon>Fungi</taxon>
        <taxon>Dikarya</taxon>
        <taxon>Ascomycota</taxon>
        <taxon>Pezizomycotina</taxon>
        <taxon>Dothideomycetes</taxon>
        <taxon>Dothideomycetidae</taxon>
        <taxon>Mycosphaerellales</taxon>
        <taxon>Mycosphaerellaceae</taxon>
        <taxon>Cercospora</taxon>
    </lineage>
</organism>
<dbReference type="AlphaFoldDB" id="A0A6A6FI85"/>
<name>A0A6A6FI85_9PEZI</name>
<evidence type="ECO:0000313" key="2">
    <source>
        <dbReference type="Proteomes" id="UP000799539"/>
    </source>
</evidence>
<protein>
    <submittedName>
        <fullName evidence="1">Uncharacterized protein</fullName>
    </submittedName>
</protein>
<accession>A0A6A6FI85</accession>
<evidence type="ECO:0000313" key="1">
    <source>
        <dbReference type="EMBL" id="KAF2213081.1"/>
    </source>
</evidence>
<dbReference type="EMBL" id="ML992671">
    <property type="protein sequence ID" value="KAF2213081.1"/>
    <property type="molecule type" value="Genomic_DNA"/>
</dbReference>
<keyword evidence="2" id="KW-1185">Reference proteome</keyword>
<sequence>MDLLGEEERSHPCSVFHPQDARYAGLTKIVLWVKSMIGNGEPASAGTWHGWEASSSFACLDSNITLDLRSGYREEFSFALFCS</sequence>